<sequence length="64" mass="7107">MQTQMCASEDFMSRHVVTAVGFQRFPATTARSMRHGRNMGLAKREPLGFELLLEAFDGESASSL</sequence>
<dbReference type="Proteomes" id="UP000215931">
    <property type="component" value="Unassembled WGS sequence"/>
</dbReference>
<dbReference type="AlphaFoldDB" id="A0A271KHA9"/>
<comment type="caution">
    <text evidence="1">The sequence shown here is derived from an EMBL/GenBank/DDBJ whole genome shotgun (WGS) entry which is preliminary data.</text>
</comment>
<keyword evidence="2" id="KW-1185">Reference proteome</keyword>
<name>A0A271KHA9_9HYPH</name>
<organism evidence="1 2">
    <name type="scientific">Mesorhizobium wenxiniae</name>
    <dbReference type="NCBI Taxonomy" id="2014805"/>
    <lineage>
        <taxon>Bacteria</taxon>
        <taxon>Pseudomonadati</taxon>
        <taxon>Pseudomonadota</taxon>
        <taxon>Alphaproteobacteria</taxon>
        <taxon>Hyphomicrobiales</taxon>
        <taxon>Phyllobacteriaceae</taxon>
        <taxon>Mesorhizobium</taxon>
    </lineage>
</organism>
<dbReference type="EMBL" id="NPKH01000020">
    <property type="protein sequence ID" value="PAP95152.1"/>
    <property type="molecule type" value="Genomic_DNA"/>
</dbReference>
<proteinExistence type="predicted"/>
<evidence type="ECO:0000313" key="2">
    <source>
        <dbReference type="Proteomes" id="UP000215931"/>
    </source>
</evidence>
<evidence type="ECO:0000313" key="1">
    <source>
        <dbReference type="EMBL" id="PAP95152.1"/>
    </source>
</evidence>
<accession>A0A271KHA9</accession>
<gene>
    <name evidence="1" type="ORF">CIT31_13850</name>
</gene>
<protein>
    <submittedName>
        <fullName evidence="1">Uncharacterized protein</fullName>
    </submittedName>
</protein>
<reference evidence="1 2" key="1">
    <citation type="submission" date="2017-08" db="EMBL/GenBank/DDBJ databases">
        <title>Mesorhizobium wenxinae sp. nov., a novel rhizobial species isolated from root nodules of chickpea (Cicer arietinum L.).</title>
        <authorList>
            <person name="Zhang J."/>
        </authorList>
    </citation>
    <scope>NUCLEOTIDE SEQUENCE [LARGE SCALE GENOMIC DNA]</scope>
    <source>
        <strain evidence="2">WYCCWR 10019</strain>
    </source>
</reference>